<dbReference type="InterPro" id="IPR007560">
    <property type="entry name" value="Restrct_endonuc_IV_Mrr"/>
</dbReference>
<name>A0A1V2GJN6_ECOLX</name>
<dbReference type="Proteomes" id="UP000188967">
    <property type="component" value="Unassembled WGS sequence"/>
</dbReference>
<comment type="caution">
    <text evidence="2">The sequence shown here is derived from an EMBL/GenBank/DDBJ whole genome shotgun (WGS) entry which is preliminary data.</text>
</comment>
<sequence length="278" mass="31930">MIDDPLPENWQDLQTGVQRIFRNVGLFAEVEVDLETPRGSVNVDVLATDVRSVDKIRYIVECKNWGSSIPQTVVHSFTTVMHETGANIGFIISKHGLQQGAKQYTQNTNIIGMTYLEFQKRYFEAWWNRYFCPRIGDAADEPLQYVEPINSKRDREYAKLSLQAQEKFDQLRQEKGVSVMVLSMLNYKFMSKALNTGNLLEVPNNLDDFKNRVLSRICPHIEWQCDTYRELLELILQYLSVTKAEFDAIFGRAIFEPPSSITGVTAEGPPLDDGIYHH</sequence>
<accession>A0A1V2GJN6</accession>
<dbReference type="RefSeq" id="WP_032286561.1">
    <property type="nucleotide sequence ID" value="NZ_BFJY01000050.1"/>
</dbReference>
<dbReference type="GO" id="GO:0009307">
    <property type="term" value="P:DNA restriction-modification system"/>
    <property type="evidence" value="ECO:0007669"/>
    <property type="project" value="InterPro"/>
</dbReference>
<proteinExistence type="predicted"/>
<dbReference type="GO" id="GO:0003677">
    <property type="term" value="F:DNA binding"/>
    <property type="evidence" value="ECO:0007669"/>
    <property type="project" value="InterPro"/>
</dbReference>
<protein>
    <recommendedName>
        <fullName evidence="1">Restriction endonuclease type IV Mrr domain-containing protein</fullName>
    </recommendedName>
</protein>
<evidence type="ECO:0000259" key="1">
    <source>
        <dbReference type="Pfam" id="PF04471"/>
    </source>
</evidence>
<evidence type="ECO:0000313" key="3">
    <source>
        <dbReference type="Proteomes" id="UP000188967"/>
    </source>
</evidence>
<organism evidence="2 3">
    <name type="scientific">Escherichia coli</name>
    <dbReference type="NCBI Taxonomy" id="562"/>
    <lineage>
        <taxon>Bacteria</taxon>
        <taxon>Pseudomonadati</taxon>
        <taxon>Pseudomonadota</taxon>
        <taxon>Gammaproteobacteria</taxon>
        <taxon>Enterobacterales</taxon>
        <taxon>Enterobacteriaceae</taxon>
        <taxon>Escherichia</taxon>
    </lineage>
</organism>
<dbReference type="SUPFAM" id="SSF52980">
    <property type="entry name" value="Restriction endonuclease-like"/>
    <property type="match status" value="1"/>
</dbReference>
<evidence type="ECO:0000313" key="2">
    <source>
        <dbReference type="EMBL" id="ONG36286.1"/>
    </source>
</evidence>
<dbReference type="EMBL" id="MTPS01000048">
    <property type="protein sequence ID" value="ONG36286.1"/>
    <property type="molecule type" value="Genomic_DNA"/>
</dbReference>
<feature type="domain" description="Restriction endonuclease type IV Mrr" evidence="1">
    <location>
        <begin position="9"/>
        <end position="111"/>
    </location>
</feature>
<dbReference type="GO" id="GO:0004519">
    <property type="term" value="F:endonuclease activity"/>
    <property type="evidence" value="ECO:0007669"/>
    <property type="project" value="InterPro"/>
</dbReference>
<dbReference type="InterPro" id="IPR011335">
    <property type="entry name" value="Restrct_endonuc-II-like"/>
</dbReference>
<gene>
    <name evidence="2" type="ORF">BXT93_03760</name>
</gene>
<reference evidence="2 3" key="1">
    <citation type="submission" date="2017-01" db="EMBL/GenBank/DDBJ databases">
        <title>Draft genome sequence of an E. coli strain isolated from human, in Amazon, Brazil.</title>
        <authorList>
            <person name="Moura Q."/>
            <person name="Fernandes M.R."/>
            <person name="Cerdeira L."/>
            <person name="Vianello M."/>
            <person name="Souza T.A."/>
            <person name="Ienne S."/>
            <person name="Lincopan N."/>
        </authorList>
    </citation>
    <scope>NUCLEOTIDE SEQUENCE [LARGE SCALE GENOMIC DNA]</scope>
    <source>
        <strain evidence="2 3">ICBEcBL-II-13</strain>
    </source>
</reference>
<dbReference type="AlphaFoldDB" id="A0A1V2GJN6"/>
<dbReference type="Pfam" id="PF04471">
    <property type="entry name" value="Mrr_cat"/>
    <property type="match status" value="1"/>
</dbReference>